<reference evidence="1 2" key="1">
    <citation type="submission" date="2018-01" db="EMBL/GenBank/DDBJ databases">
        <title>The draft genome of an aniline degradation strain ANB-1.</title>
        <authorList>
            <person name="Zhang L."/>
            <person name="Jiang J."/>
        </authorList>
    </citation>
    <scope>NUCLEOTIDE SEQUENCE [LARGE SCALE GENOMIC DNA]</scope>
    <source>
        <strain evidence="1 2">ANB-1</strain>
    </source>
</reference>
<protein>
    <submittedName>
        <fullName evidence="1">Uncharacterized protein</fullName>
    </submittedName>
</protein>
<proteinExistence type="predicted"/>
<dbReference type="RefSeq" id="WP_102771899.1">
    <property type="nucleotide sequence ID" value="NZ_POQS01000002.1"/>
</dbReference>
<comment type="caution">
    <text evidence="1">The sequence shown here is derived from an EMBL/GenBank/DDBJ whole genome shotgun (WGS) entry which is preliminary data.</text>
</comment>
<evidence type="ECO:0000313" key="1">
    <source>
        <dbReference type="EMBL" id="PND33818.1"/>
    </source>
</evidence>
<organism evidence="1 2">
    <name type="scientific">Achromobacter pulmonis</name>
    <dbReference type="NCBI Taxonomy" id="1389932"/>
    <lineage>
        <taxon>Bacteria</taxon>
        <taxon>Pseudomonadati</taxon>
        <taxon>Pseudomonadota</taxon>
        <taxon>Betaproteobacteria</taxon>
        <taxon>Burkholderiales</taxon>
        <taxon>Alcaligenaceae</taxon>
        <taxon>Achromobacter</taxon>
    </lineage>
</organism>
<dbReference type="Proteomes" id="UP000235994">
    <property type="component" value="Unassembled WGS sequence"/>
</dbReference>
<dbReference type="EMBL" id="POQS01000002">
    <property type="protein sequence ID" value="PND33818.1"/>
    <property type="molecule type" value="Genomic_DNA"/>
</dbReference>
<accession>A0A2N8KK40</accession>
<evidence type="ECO:0000313" key="2">
    <source>
        <dbReference type="Proteomes" id="UP000235994"/>
    </source>
</evidence>
<gene>
    <name evidence="1" type="ORF">C1I89_06010</name>
</gene>
<dbReference type="AlphaFoldDB" id="A0A2N8KK40"/>
<name>A0A2N8KK40_9BURK</name>
<sequence length="205" mass="22162">MTSATETLRAIERRADRAIVQELRLMTQEILTMRSHLSVEDRAHADGLLLKLDHLARCQQVDTLPPPAPAPADPVSCPALPTLAFDTLLALEPSAYLVHYYSHDVGDLEHVELTENLYAAVQRVRDGLAAKPRPVLSVERLPSGEITFMTGDDMVLASIVPTEPHVPDVAPEVADACVAAQRGEVSALHRLFARSGAVAVEPLAA</sequence>
<keyword evidence="2" id="KW-1185">Reference proteome</keyword>